<evidence type="ECO:0000313" key="2">
    <source>
        <dbReference type="Proteomes" id="UP000005259"/>
    </source>
</evidence>
<organism evidence="1 2">
    <name type="scientific">Bacillus thuringiensis HD-771</name>
    <dbReference type="NCBI Taxonomy" id="1218175"/>
    <lineage>
        <taxon>Bacteria</taxon>
        <taxon>Bacillati</taxon>
        <taxon>Bacillota</taxon>
        <taxon>Bacilli</taxon>
        <taxon>Bacillales</taxon>
        <taxon>Bacillaceae</taxon>
        <taxon>Bacillus</taxon>
        <taxon>Bacillus cereus group</taxon>
    </lineage>
</organism>
<sequence length="65" mass="7404">MSLIFHNGDLNNLVRDTSHDSIIFKVGEKEMVSLKSNGDIFVKGKLVENDKEVVDGLREFLRLSR</sequence>
<dbReference type="Proteomes" id="UP000005259">
    <property type="component" value="Chromosome"/>
</dbReference>
<protein>
    <submittedName>
        <fullName evidence="1">Uncharacterized protein</fullName>
    </submittedName>
</protein>
<evidence type="ECO:0000313" key="1">
    <source>
        <dbReference type="EMBL" id="AFQ18175.1"/>
    </source>
</evidence>
<name>A0A9W3NZJ3_BACTU</name>
<proteinExistence type="predicted"/>
<dbReference type="AlphaFoldDB" id="A0A9W3NZJ3"/>
<accession>A0A9W3NZJ3</accession>
<dbReference type="KEGG" id="bti:BTG_23815"/>
<dbReference type="EMBL" id="CP003752">
    <property type="protein sequence ID" value="AFQ18175.1"/>
    <property type="molecule type" value="Genomic_DNA"/>
</dbReference>
<dbReference type="RefSeq" id="WP_000052398.1">
    <property type="nucleotide sequence ID" value="NC_018500.1"/>
</dbReference>
<gene>
    <name evidence="1" type="ORF">BTG_23815</name>
</gene>
<reference evidence="1 2" key="1">
    <citation type="submission" date="2012-08" db="EMBL/GenBank/DDBJ databases">
        <authorList>
            <person name="Doggett N."/>
            <person name="Teshima H."/>
            <person name="Bruce D."/>
            <person name="Detter J.C."/>
            <person name="Johnson S.L."/>
            <person name="Han C."/>
        </authorList>
    </citation>
    <scope>NUCLEOTIDE SEQUENCE [LARGE SCALE GENOMIC DNA]</scope>
    <source>
        <strain evidence="1 2">HD-771</strain>
    </source>
</reference>